<dbReference type="PANTHER" id="PTHR47174">
    <property type="entry name" value="BRIDGING INTEGRATOR 3"/>
    <property type="match status" value="1"/>
</dbReference>
<dbReference type="PRINTS" id="PR00452">
    <property type="entry name" value="SH3DOMAIN"/>
</dbReference>
<dbReference type="InterPro" id="IPR046982">
    <property type="entry name" value="BIN3/RVS161-like"/>
</dbReference>
<evidence type="ECO:0000256" key="7">
    <source>
        <dbReference type="SAM" id="MobiDB-lite"/>
    </source>
</evidence>
<evidence type="ECO:0000259" key="9">
    <source>
        <dbReference type="PROSITE" id="PS51021"/>
    </source>
</evidence>
<evidence type="ECO:0000256" key="2">
    <source>
        <dbReference type="ARBA" id="ARBA00022443"/>
    </source>
</evidence>
<dbReference type="STRING" id="1314781.A0A165E546"/>
<feature type="region of interest" description="Disordered" evidence="7">
    <location>
        <begin position="479"/>
        <end position="663"/>
    </location>
</feature>
<keyword evidence="3" id="KW-0963">Cytoplasm</keyword>
<dbReference type="GO" id="GO:1990528">
    <property type="term" value="C:Rvs161p-Rvs167p complex"/>
    <property type="evidence" value="ECO:0007669"/>
    <property type="project" value="TreeGrafter"/>
</dbReference>
<dbReference type="SUPFAM" id="SSF50044">
    <property type="entry name" value="SH3-domain"/>
    <property type="match status" value="1"/>
</dbReference>
<accession>A0A165E546</accession>
<dbReference type="Pfam" id="PF03114">
    <property type="entry name" value="BAR"/>
    <property type="match status" value="1"/>
</dbReference>
<dbReference type="GO" id="GO:0031097">
    <property type="term" value="C:medial cortex"/>
    <property type="evidence" value="ECO:0007669"/>
    <property type="project" value="TreeGrafter"/>
</dbReference>
<evidence type="ECO:0000313" key="10">
    <source>
        <dbReference type="EMBL" id="KZV86090.1"/>
    </source>
</evidence>
<dbReference type="GO" id="GO:0015629">
    <property type="term" value="C:actin cytoskeleton"/>
    <property type="evidence" value="ECO:0007669"/>
    <property type="project" value="TreeGrafter"/>
</dbReference>
<dbReference type="InterPro" id="IPR036028">
    <property type="entry name" value="SH3-like_dom_sf"/>
</dbReference>
<feature type="compositionally biased region" description="Polar residues" evidence="7">
    <location>
        <begin position="382"/>
        <end position="401"/>
    </location>
</feature>
<gene>
    <name evidence="10" type="ORF">EXIGLDRAFT_653548</name>
</gene>
<dbReference type="SMART" id="SM00721">
    <property type="entry name" value="BAR"/>
    <property type="match status" value="1"/>
</dbReference>
<feature type="compositionally biased region" description="Low complexity" evidence="7">
    <location>
        <begin position="321"/>
        <end position="341"/>
    </location>
</feature>
<dbReference type="AlphaFoldDB" id="A0A165E546"/>
<feature type="compositionally biased region" description="Gly residues" evidence="7">
    <location>
        <begin position="647"/>
        <end position="660"/>
    </location>
</feature>
<dbReference type="Gene3D" id="2.30.30.40">
    <property type="entry name" value="SH3 Domains"/>
    <property type="match status" value="1"/>
</dbReference>
<dbReference type="PROSITE" id="PS51021">
    <property type="entry name" value="BAR"/>
    <property type="match status" value="1"/>
</dbReference>
<dbReference type="PROSITE" id="PS50002">
    <property type="entry name" value="SH3"/>
    <property type="match status" value="1"/>
</dbReference>
<evidence type="ECO:0000256" key="5">
    <source>
        <dbReference type="PROSITE-ProRule" id="PRU00192"/>
    </source>
</evidence>
<dbReference type="Pfam" id="PF00018">
    <property type="entry name" value="SH3_1"/>
    <property type="match status" value="1"/>
</dbReference>
<dbReference type="OrthoDB" id="10263741at2759"/>
<evidence type="ECO:0000313" key="11">
    <source>
        <dbReference type="Proteomes" id="UP000077266"/>
    </source>
</evidence>
<dbReference type="GO" id="GO:0006897">
    <property type="term" value="P:endocytosis"/>
    <property type="evidence" value="ECO:0007669"/>
    <property type="project" value="InterPro"/>
</dbReference>
<feature type="compositionally biased region" description="Basic and acidic residues" evidence="7">
    <location>
        <begin position="342"/>
        <end position="353"/>
    </location>
</feature>
<protein>
    <submittedName>
        <fullName evidence="10">BAR-domain-containing protein</fullName>
    </submittedName>
</protein>
<dbReference type="CDD" id="cd00174">
    <property type="entry name" value="SH3"/>
    <property type="match status" value="1"/>
</dbReference>
<evidence type="ECO:0000256" key="3">
    <source>
        <dbReference type="ARBA" id="ARBA00022490"/>
    </source>
</evidence>
<dbReference type="InterPro" id="IPR027267">
    <property type="entry name" value="AH/BAR_dom_sf"/>
</dbReference>
<feature type="domain" description="SH3" evidence="8">
    <location>
        <begin position="417"/>
        <end position="479"/>
    </location>
</feature>
<dbReference type="Gene3D" id="1.20.1270.60">
    <property type="entry name" value="Arfaptin homology (AH) domain/BAR domain"/>
    <property type="match status" value="1"/>
</dbReference>
<feature type="compositionally biased region" description="Gly residues" evidence="7">
    <location>
        <begin position="500"/>
        <end position="515"/>
    </location>
</feature>
<dbReference type="InterPro" id="IPR004148">
    <property type="entry name" value="BAR_dom"/>
</dbReference>
<feature type="region of interest" description="Disordered" evidence="7">
    <location>
        <begin position="243"/>
        <end position="415"/>
    </location>
</feature>
<feature type="compositionally biased region" description="Acidic residues" evidence="7">
    <location>
        <begin position="354"/>
        <end position="363"/>
    </location>
</feature>
<reference evidence="10 11" key="1">
    <citation type="journal article" date="2016" name="Mol. Biol. Evol.">
        <title>Comparative Genomics of Early-Diverging Mushroom-Forming Fungi Provides Insights into the Origins of Lignocellulose Decay Capabilities.</title>
        <authorList>
            <person name="Nagy L.G."/>
            <person name="Riley R."/>
            <person name="Tritt A."/>
            <person name="Adam C."/>
            <person name="Daum C."/>
            <person name="Floudas D."/>
            <person name="Sun H."/>
            <person name="Yadav J.S."/>
            <person name="Pangilinan J."/>
            <person name="Larsson K.H."/>
            <person name="Matsuura K."/>
            <person name="Barry K."/>
            <person name="Labutti K."/>
            <person name="Kuo R."/>
            <person name="Ohm R.A."/>
            <person name="Bhattacharya S.S."/>
            <person name="Shirouzu T."/>
            <person name="Yoshinaga Y."/>
            <person name="Martin F.M."/>
            <person name="Grigoriev I.V."/>
            <person name="Hibbett D.S."/>
        </authorList>
    </citation>
    <scope>NUCLEOTIDE SEQUENCE [LARGE SCALE GENOMIC DNA]</scope>
    <source>
        <strain evidence="10 11">HHB12029</strain>
    </source>
</reference>
<dbReference type="GO" id="GO:0051666">
    <property type="term" value="P:actin cortical patch localization"/>
    <property type="evidence" value="ECO:0007669"/>
    <property type="project" value="InterPro"/>
</dbReference>
<dbReference type="GO" id="GO:0097320">
    <property type="term" value="P:plasma membrane tubulation"/>
    <property type="evidence" value="ECO:0007669"/>
    <property type="project" value="TreeGrafter"/>
</dbReference>
<evidence type="ECO:0000256" key="4">
    <source>
        <dbReference type="ARBA" id="ARBA00023212"/>
    </source>
</evidence>
<feature type="compositionally biased region" description="Polar residues" evidence="7">
    <location>
        <begin position="608"/>
        <end position="631"/>
    </location>
</feature>
<dbReference type="Proteomes" id="UP000077266">
    <property type="component" value="Unassembled WGS sequence"/>
</dbReference>
<sequence length="691" mass="75265">MAGKQVRKLRQWAGEMITFTKEKTTLTDEFLELEHDVELRRIGVERLHMATRDYHRYLLKKRQTDALDEPQKIMPVETLGLVMINHGEEFGDESAFGQSLVKYGRAQLKLAALQEEYAKTLNDGYISHLERTMAEIGDYQAQRKKLDSRRLTLDAAATKASKQYKKEKEQKDAEDEYNKAKARYEEVSEDVQTRMIAIQENEVQQWHDLTAFLDVQLKFAMDYVGIVQDIKRDWINESSIKRVTPSRPRSVAHSFPQRSTTPTATRRPADSESDSDSPTTSAKARKERSNSKTEKDTLSRSASSARKRADSAGTASSTKRSIGVAGWASSAVSSVASIGRSGPKDGSRDKFATLDDEGSDDDSAAARRRRRGDDSDEDNDTPSRPASRGSNRTLSKRSPATRTVPLPPSIRPAPSQVQRKLVRALFDYAPSAGDELAFKAGEEVYVVSEVAEEWWMGEHADGSGRKGLFPVSYVEPVKRPPSIPSRPKLPNDSATSFSSGSGGSYKAGGGGGGGMTLQEKARRALADEPEPPPTPSDVDDDVFGDARYGVPHALSPTTARRTHHASQDSESEDDSDGQLERPLVARKASSGAVNGGKKAPPPPPPSRRGTTTPNIHANSNARHAVRSQSVGSLPSALLAKAAASSPFGGGGGQDEGGGRGSCDECGCDEFAQNKFKSKGYCNSCFHIHPPS</sequence>
<dbReference type="SUPFAM" id="SSF103657">
    <property type="entry name" value="BAR/IMD domain-like"/>
    <property type="match status" value="1"/>
</dbReference>
<keyword evidence="2 5" id="KW-0728">SH3 domain</keyword>
<dbReference type="InParanoid" id="A0A165E546"/>
<evidence type="ECO:0000256" key="6">
    <source>
        <dbReference type="SAM" id="Coils"/>
    </source>
</evidence>
<comment type="subcellular location">
    <subcellularLocation>
        <location evidence="1">Cytoplasm</location>
        <location evidence="1">Cytoskeleton</location>
    </subcellularLocation>
</comment>
<evidence type="ECO:0000259" key="8">
    <source>
        <dbReference type="PROSITE" id="PS50002"/>
    </source>
</evidence>
<dbReference type="GO" id="GO:0008289">
    <property type="term" value="F:lipid binding"/>
    <property type="evidence" value="ECO:0007669"/>
    <property type="project" value="TreeGrafter"/>
</dbReference>
<feature type="compositionally biased region" description="Basic and acidic residues" evidence="7">
    <location>
        <begin position="287"/>
        <end position="298"/>
    </location>
</feature>
<proteinExistence type="predicted"/>
<dbReference type="SMART" id="SM00326">
    <property type="entry name" value="SH3"/>
    <property type="match status" value="1"/>
</dbReference>
<dbReference type="PANTHER" id="PTHR47174:SF3">
    <property type="entry name" value="BRIDGING INTEGRATOR 3"/>
    <property type="match status" value="1"/>
</dbReference>
<organism evidence="10 11">
    <name type="scientific">Exidia glandulosa HHB12029</name>
    <dbReference type="NCBI Taxonomy" id="1314781"/>
    <lineage>
        <taxon>Eukaryota</taxon>
        <taxon>Fungi</taxon>
        <taxon>Dikarya</taxon>
        <taxon>Basidiomycota</taxon>
        <taxon>Agaricomycotina</taxon>
        <taxon>Agaricomycetes</taxon>
        <taxon>Auriculariales</taxon>
        <taxon>Exidiaceae</taxon>
        <taxon>Exidia</taxon>
    </lineage>
</organism>
<dbReference type="InterPro" id="IPR001452">
    <property type="entry name" value="SH3_domain"/>
</dbReference>
<feature type="compositionally biased region" description="Low complexity" evidence="7">
    <location>
        <begin position="632"/>
        <end position="646"/>
    </location>
</feature>
<feature type="coiled-coil region" evidence="6">
    <location>
        <begin position="103"/>
        <end position="190"/>
    </location>
</feature>
<name>A0A165E546_EXIGL</name>
<feature type="domain" description="BAR" evidence="9">
    <location>
        <begin position="15"/>
        <end position="243"/>
    </location>
</feature>
<keyword evidence="4" id="KW-0206">Cytoskeleton</keyword>
<keyword evidence="11" id="KW-1185">Reference proteome</keyword>
<dbReference type="GO" id="GO:0043332">
    <property type="term" value="C:mating projection tip"/>
    <property type="evidence" value="ECO:0007669"/>
    <property type="project" value="TreeGrafter"/>
</dbReference>
<keyword evidence="6" id="KW-0175">Coiled coil</keyword>
<evidence type="ECO:0000256" key="1">
    <source>
        <dbReference type="ARBA" id="ARBA00004245"/>
    </source>
</evidence>
<dbReference type="FunCoup" id="A0A165E546">
    <property type="interactions" value="446"/>
</dbReference>
<dbReference type="EMBL" id="KV426167">
    <property type="protein sequence ID" value="KZV86090.1"/>
    <property type="molecule type" value="Genomic_DNA"/>
</dbReference>